<organism evidence="2 3">
    <name type="scientific">Frigoriglobus tundricola</name>
    <dbReference type="NCBI Taxonomy" id="2774151"/>
    <lineage>
        <taxon>Bacteria</taxon>
        <taxon>Pseudomonadati</taxon>
        <taxon>Planctomycetota</taxon>
        <taxon>Planctomycetia</taxon>
        <taxon>Gemmatales</taxon>
        <taxon>Gemmataceae</taxon>
        <taxon>Frigoriglobus</taxon>
    </lineage>
</organism>
<dbReference type="EMBL" id="CP053452">
    <property type="protein sequence ID" value="QJX00824.1"/>
    <property type="molecule type" value="Genomic_DNA"/>
</dbReference>
<proteinExistence type="predicted"/>
<accession>A0A6M5Z5Y9</accession>
<reference evidence="3" key="1">
    <citation type="submission" date="2020-05" db="EMBL/GenBank/DDBJ databases">
        <title>Frigoriglobus tundricola gen. nov., sp. nov., a psychrotolerant cellulolytic planctomycete of the family Gemmataceae with two divergent copies of 16S rRNA gene.</title>
        <authorList>
            <person name="Kulichevskaya I.S."/>
            <person name="Ivanova A.A."/>
            <person name="Naumoff D.G."/>
            <person name="Beletsky A.V."/>
            <person name="Rijpstra W.I.C."/>
            <person name="Sinninghe Damste J.S."/>
            <person name="Mardanov A.V."/>
            <person name="Ravin N.V."/>
            <person name="Dedysh S.N."/>
        </authorList>
    </citation>
    <scope>NUCLEOTIDE SEQUENCE [LARGE SCALE GENOMIC DNA]</scope>
    <source>
        <strain evidence="3">PL17</strain>
    </source>
</reference>
<dbReference type="Proteomes" id="UP000503447">
    <property type="component" value="Chromosome"/>
</dbReference>
<evidence type="ECO:0000313" key="3">
    <source>
        <dbReference type="Proteomes" id="UP000503447"/>
    </source>
</evidence>
<dbReference type="NCBIfam" id="TIGR03067">
    <property type="entry name" value="Planc_TIGR03067"/>
    <property type="match status" value="1"/>
</dbReference>
<sequence length="162" mass="18032">MLRVCAMLGVIGMTTLVMADPPAAPAETDLDRLQGSWMPLQCEVEGKGQMPDKLKEQVRVVFDKNEYHLYFKDSKLGKDGKPIVLRLALASVTLDATANPKTIQFEFADGQLKGKKCHGIYELAGNQLRMCYGSAEKPKPTKFESPAGSGYFVETWVRFEKK</sequence>
<dbReference type="RefSeq" id="WP_171475495.1">
    <property type="nucleotide sequence ID" value="NZ_CP053452.2"/>
</dbReference>
<name>A0A6M5Z5Y9_9BACT</name>
<feature type="signal peptide" evidence="1">
    <location>
        <begin position="1"/>
        <end position="19"/>
    </location>
</feature>
<evidence type="ECO:0000256" key="1">
    <source>
        <dbReference type="SAM" id="SignalP"/>
    </source>
</evidence>
<evidence type="ECO:0000313" key="2">
    <source>
        <dbReference type="EMBL" id="QJX00824.1"/>
    </source>
</evidence>
<feature type="chain" id="PRO_5026710694" description="TIGR03067 domain-containing protein" evidence="1">
    <location>
        <begin position="20"/>
        <end position="162"/>
    </location>
</feature>
<dbReference type="InterPro" id="IPR017504">
    <property type="entry name" value="CHP03067_Planctomycetes"/>
</dbReference>
<protein>
    <recommendedName>
        <fullName evidence="4">TIGR03067 domain-containing protein</fullName>
    </recommendedName>
</protein>
<gene>
    <name evidence="2" type="ORF">FTUN_8462</name>
</gene>
<keyword evidence="1" id="KW-0732">Signal</keyword>
<dbReference type="KEGG" id="ftj:FTUN_8462"/>
<dbReference type="AlphaFoldDB" id="A0A6M5Z5Y9"/>
<keyword evidence="3" id="KW-1185">Reference proteome</keyword>
<evidence type="ECO:0008006" key="4">
    <source>
        <dbReference type="Google" id="ProtNLM"/>
    </source>
</evidence>